<name>A0A7R8ULT1_HERIL</name>
<dbReference type="AlphaFoldDB" id="A0A7R8ULT1"/>
<evidence type="ECO:0000256" key="1">
    <source>
        <dbReference type="ARBA" id="ARBA00004123"/>
    </source>
</evidence>
<dbReference type="PANTHER" id="PTHR16055:SF2">
    <property type="entry name" value="INTEGRATOR COMPLEX SUBUNIT 10"/>
    <property type="match status" value="1"/>
</dbReference>
<keyword evidence="4" id="KW-0539">Nucleus</keyword>
<comment type="subcellular location">
    <subcellularLocation>
        <location evidence="1">Nucleus</location>
    </subcellularLocation>
</comment>
<dbReference type="Proteomes" id="UP000594454">
    <property type="component" value="Chromosome 2"/>
</dbReference>
<dbReference type="GO" id="GO:0016180">
    <property type="term" value="P:snRNA processing"/>
    <property type="evidence" value="ECO:0007669"/>
    <property type="project" value="InterPro"/>
</dbReference>
<accession>A0A7R8ULT1</accession>
<gene>
    <name evidence="5" type="ORF">HERILL_LOCUS5408</name>
</gene>
<evidence type="ECO:0000256" key="2">
    <source>
        <dbReference type="ARBA" id="ARBA00010391"/>
    </source>
</evidence>
<dbReference type="OrthoDB" id="18145at2759"/>
<dbReference type="InterPro" id="IPR026164">
    <property type="entry name" value="Int_cplx_su10"/>
</dbReference>
<dbReference type="PANTHER" id="PTHR16055">
    <property type="entry name" value="INTEGRATOR COMPLEX SUBUNIT 10"/>
    <property type="match status" value="1"/>
</dbReference>
<evidence type="ECO:0000313" key="6">
    <source>
        <dbReference type="Proteomes" id="UP000594454"/>
    </source>
</evidence>
<evidence type="ECO:0000256" key="3">
    <source>
        <dbReference type="ARBA" id="ARBA00016811"/>
    </source>
</evidence>
<dbReference type="FunCoup" id="A0A7R8ULT1">
    <property type="interactions" value="1528"/>
</dbReference>
<reference evidence="5 6" key="1">
    <citation type="submission" date="2020-11" db="EMBL/GenBank/DDBJ databases">
        <authorList>
            <person name="Wallbank WR R."/>
            <person name="Pardo Diaz C."/>
            <person name="Kozak K."/>
            <person name="Martin S."/>
            <person name="Jiggins C."/>
            <person name="Moest M."/>
            <person name="Warren A I."/>
            <person name="Generalovic N T."/>
            <person name="Byers J.R.P. K."/>
            <person name="Montejo-Kovacevich G."/>
            <person name="Yen C E."/>
        </authorList>
    </citation>
    <scope>NUCLEOTIDE SEQUENCE [LARGE SCALE GENOMIC DNA]</scope>
</reference>
<dbReference type="InParanoid" id="A0A7R8ULT1"/>
<comment type="similarity">
    <text evidence="2">Belongs to the Integrator subunit 10 family.</text>
</comment>
<proteinExistence type="inferred from homology"/>
<evidence type="ECO:0000256" key="4">
    <source>
        <dbReference type="ARBA" id="ARBA00023242"/>
    </source>
</evidence>
<evidence type="ECO:0000313" key="5">
    <source>
        <dbReference type="EMBL" id="CAD7082372.1"/>
    </source>
</evidence>
<protein>
    <recommendedName>
        <fullName evidence="3">Integrator complex subunit 10</fullName>
    </recommendedName>
</protein>
<keyword evidence="6" id="KW-1185">Reference proteome</keyword>
<organism evidence="5 6">
    <name type="scientific">Hermetia illucens</name>
    <name type="common">Black soldier fly</name>
    <dbReference type="NCBI Taxonomy" id="343691"/>
    <lineage>
        <taxon>Eukaryota</taxon>
        <taxon>Metazoa</taxon>
        <taxon>Ecdysozoa</taxon>
        <taxon>Arthropoda</taxon>
        <taxon>Hexapoda</taxon>
        <taxon>Insecta</taxon>
        <taxon>Pterygota</taxon>
        <taxon>Neoptera</taxon>
        <taxon>Endopterygota</taxon>
        <taxon>Diptera</taxon>
        <taxon>Brachycera</taxon>
        <taxon>Stratiomyomorpha</taxon>
        <taxon>Stratiomyidae</taxon>
        <taxon>Hermetiinae</taxon>
        <taxon>Hermetia</taxon>
    </lineage>
</organism>
<dbReference type="Pfam" id="PF21045">
    <property type="entry name" value="INT10"/>
    <property type="match status" value="2"/>
</dbReference>
<dbReference type="OMA" id="FYVKMFQ"/>
<sequence>MDLISEENYIIAQAKKAHETDPYTAKAWIITAKTLYPNNFHVQYEAYKIEKAARNYEEAAKCFSYIILTFQSQPIELWNEVSELTAALRVPEGETTIEQDFYVKMFQHVSYDVQHKILLLTANHSDNNLDHCKLVLLLLKRFPQAIATHSPRLLETIVQAVSQQSPLKFQEMLIQEALPLIYHKPPELPNHLVYRIYTIALEYYTKQLIEENQDDVSAIYEIWKQIFKVLTFCGQMLNWPPFLSFNKNWSKDVYWQKIVEMASTAAQRPTDNKQIFFCATTLLIFSLQEYFLNIRQKIDGSEVEFILVEGFRERPPDLGKQRPLENPIEHPVIVVSPPCSTETQTAFTTAANCWQYLTGSDHLQIDFSQLLVKLPLSNWVSRFLFDLAVYFGHYEEAKKLLNEMKISNIRQNIRILSLNVGQGPLTMQGFNCILQILMELPSTAGQLLNNMALPSKQRHMILLPLTQRAVIQYCTKAIINTLKRKLFEPNCPDAILGDLLVLSQLEYPRETSIPESVFSIISSRKQFSYLPFPSYVIVMDFLEEFMHIWVTHNGEYNFEFIAAQQNVGGRRIGTRGADKGVREDFKQIMKQQVSRSNEDLCLLIAEFITKEDAHLLKNIF</sequence>
<dbReference type="EMBL" id="LR899010">
    <property type="protein sequence ID" value="CAD7082372.1"/>
    <property type="molecule type" value="Genomic_DNA"/>
</dbReference>
<dbReference type="GO" id="GO:0032039">
    <property type="term" value="C:integrator complex"/>
    <property type="evidence" value="ECO:0007669"/>
    <property type="project" value="InterPro"/>
</dbReference>